<protein>
    <recommendedName>
        <fullName evidence="1">SH3b domain-containing protein</fullName>
    </recommendedName>
</protein>
<gene>
    <name evidence="2" type="ORF">DKG77_06515</name>
</gene>
<evidence type="ECO:0000313" key="3">
    <source>
        <dbReference type="Proteomes" id="UP000245762"/>
    </source>
</evidence>
<dbReference type="EMBL" id="QGEG01000001">
    <property type="protein sequence ID" value="PWL40458.1"/>
    <property type="molecule type" value="Genomic_DNA"/>
</dbReference>
<accession>A0A316L4X4</accession>
<dbReference type="AlphaFoldDB" id="A0A316L4X4"/>
<dbReference type="Proteomes" id="UP000245762">
    <property type="component" value="Unassembled WGS sequence"/>
</dbReference>
<proteinExistence type="predicted"/>
<sequence length="272" mass="31181">MKAVFYSTVLTTLFTISLITAQNGHNCPLEECDFKPGEKVYLFGNDVKLRAEPDTESEVLELLKIGEWVKIIEKTEFTWPYRGFDSAFYKVKYDTGVTGYILAGLLSFEKKVLNDQNYFFAYSKEGETTFLNIRSIKNGSYIEKKIPLANTNIHIKVMDDKGIPDLDGMLFIDYYAEACGMEGGGIYLFVQDDELTRVASLSQVSDAGAFFYSEKFIFPFDEGGVPERILFKKERFQNLDDTSKWTKITTETRELSWVEGKLIPNYREKISN</sequence>
<keyword evidence="3" id="KW-1185">Reference proteome</keyword>
<comment type="caution">
    <text evidence="2">The sequence shown here is derived from an EMBL/GenBank/DDBJ whole genome shotgun (WGS) entry which is preliminary data.</text>
</comment>
<dbReference type="Gene3D" id="2.30.30.40">
    <property type="entry name" value="SH3 Domains"/>
    <property type="match status" value="1"/>
</dbReference>
<dbReference type="RefSeq" id="WP_109661300.1">
    <property type="nucleotide sequence ID" value="NZ_QGEG01000001.1"/>
</dbReference>
<feature type="domain" description="SH3b" evidence="1">
    <location>
        <begin position="46"/>
        <end position="107"/>
    </location>
</feature>
<evidence type="ECO:0000259" key="1">
    <source>
        <dbReference type="Pfam" id="PF08239"/>
    </source>
</evidence>
<name>A0A316L4X4_9FLAO</name>
<reference evidence="2 3" key="1">
    <citation type="submission" date="2018-05" db="EMBL/GenBank/DDBJ databases">
        <title>Complete genome sequence of Flagellimonas aquimarina ECD12 isolated from seaweed Ecklonia cava.</title>
        <authorList>
            <person name="Choi S."/>
            <person name="Seong C."/>
        </authorList>
    </citation>
    <scope>NUCLEOTIDE SEQUENCE [LARGE SCALE GENOMIC DNA]</scope>
    <source>
        <strain evidence="2 3">ECD12</strain>
    </source>
</reference>
<dbReference type="Pfam" id="PF08239">
    <property type="entry name" value="SH3_3"/>
    <property type="match status" value="1"/>
</dbReference>
<organism evidence="2 3">
    <name type="scientific">Flagellimonas aquimarina</name>
    <dbReference type="NCBI Taxonomy" id="2201895"/>
    <lineage>
        <taxon>Bacteria</taxon>
        <taxon>Pseudomonadati</taxon>
        <taxon>Bacteroidota</taxon>
        <taxon>Flavobacteriia</taxon>
        <taxon>Flavobacteriales</taxon>
        <taxon>Flavobacteriaceae</taxon>
        <taxon>Flagellimonas</taxon>
    </lineage>
</organism>
<dbReference type="OrthoDB" id="1410098at2"/>
<dbReference type="InterPro" id="IPR003646">
    <property type="entry name" value="SH3-like_bac-type"/>
</dbReference>
<evidence type="ECO:0000313" key="2">
    <source>
        <dbReference type="EMBL" id="PWL40458.1"/>
    </source>
</evidence>